<protein>
    <submittedName>
        <fullName evidence="1">Uncharacterized protein</fullName>
    </submittedName>
</protein>
<dbReference type="AlphaFoldDB" id="A0A3N4IK00"/>
<reference evidence="1 2" key="1">
    <citation type="journal article" date="2018" name="Nat. Ecol. Evol.">
        <title>Pezizomycetes genomes reveal the molecular basis of ectomycorrhizal truffle lifestyle.</title>
        <authorList>
            <person name="Murat C."/>
            <person name="Payen T."/>
            <person name="Noel B."/>
            <person name="Kuo A."/>
            <person name="Morin E."/>
            <person name="Chen J."/>
            <person name="Kohler A."/>
            <person name="Krizsan K."/>
            <person name="Balestrini R."/>
            <person name="Da Silva C."/>
            <person name="Montanini B."/>
            <person name="Hainaut M."/>
            <person name="Levati E."/>
            <person name="Barry K.W."/>
            <person name="Belfiori B."/>
            <person name="Cichocki N."/>
            <person name="Clum A."/>
            <person name="Dockter R.B."/>
            <person name="Fauchery L."/>
            <person name="Guy J."/>
            <person name="Iotti M."/>
            <person name="Le Tacon F."/>
            <person name="Lindquist E.A."/>
            <person name="Lipzen A."/>
            <person name="Malagnac F."/>
            <person name="Mello A."/>
            <person name="Molinier V."/>
            <person name="Miyauchi S."/>
            <person name="Poulain J."/>
            <person name="Riccioni C."/>
            <person name="Rubini A."/>
            <person name="Sitrit Y."/>
            <person name="Splivallo R."/>
            <person name="Traeger S."/>
            <person name="Wang M."/>
            <person name="Zifcakova L."/>
            <person name="Wipf D."/>
            <person name="Zambonelli A."/>
            <person name="Paolocci F."/>
            <person name="Nowrousian M."/>
            <person name="Ottonello S."/>
            <person name="Baldrian P."/>
            <person name="Spatafora J.W."/>
            <person name="Henrissat B."/>
            <person name="Nagy L.G."/>
            <person name="Aury J.M."/>
            <person name="Wincker P."/>
            <person name="Grigoriev I.V."/>
            <person name="Bonfante P."/>
            <person name="Martin F.M."/>
        </authorList>
    </citation>
    <scope>NUCLEOTIDE SEQUENCE [LARGE SCALE GENOMIC DNA]</scope>
    <source>
        <strain evidence="1 2">RN42</strain>
    </source>
</reference>
<accession>A0A3N4IK00</accession>
<evidence type="ECO:0000313" key="1">
    <source>
        <dbReference type="EMBL" id="RPA85767.1"/>
    </source>
</evidence>
<proteinExistence type="predicted"/>
<dbReference type="SUPFAM" id="SSF52540">
    <property type="entry name" value="P-loop containing nucleoside triphosphate hydrolases"/>
    <property type="match status" value="1"/>
</dbReference>
<dbReference type="EMBL" id="ML119652">
    <property type="protein sequence ID" value="RPA85767.1"/>
    <property type="molecule type" value="Genomic_DNA"/>
</dbReference>
<dbReference type="OrthoDB" id="2364732at2759"/>
<sequence>MPKAKYEYGLAIFAAFWYEPDLYEVDAKFAVDPHTISCTGLIIKILKELKVESGRFSKVQESDWDLYFFTPKDEADVEIGLKGVQFRRQTDGRLCWIERDDAPGSLDRYMSAGMDHSRLFWIVFPRILEPDGSISRETLIDMVQISPNYEPRLEMMETLWERLEERRVIHARGVPGSGKSTLATQFHNYMTWKKPELMSLVVSWNEDMIASNFPNFQKALHANDPYGYLCGMPSAQCMLMGRYLLIIDEAQNTYTNLGVSFWREYIKMLLPMAGKRGDRPCVLLLSSYGSPGDVALPLVGLSTSTTLRPCDYMSIRPSSSFTVGLYFTRHELGNFTQRYFRNIGRYVEGEIVNNYVEVLSEEALDYIYHLTSGHPGLCHGIFEVILGNEKA</sequence>
<organism evidence="1 2">
    <name type="scientific">Ascobolus immersus RN42</name>
    <dbReference type="NCBI Taxonomy" id="1160509"/>
    <lineage>
        <taxon>Eukaryota</taxon>
        <taxon>Fungi</taxon>
        <taxon>Dikarya</taxon>
        <taxon>Ascomycota</taxon>
        <taxon>Pezizomycotina</taxon>
        <taxon>Pezizomycetes</taxon>
        <taxon>Pezizales</taxon>
        <taxon>Ascobolaceae</taxon>
        <taxon>Ascobolus</taxon>
    </lineage>
</organism>
<name>A0A3N4IK00_ASCIM</name>
<evidence type="ECO:0000313" key="2">
    <source>
        <dbReference type="Proteomes" id="UP000275078"/>
    </source>
</evidence>
<gene>
    <name evidence="1" type="ORF">BJ508DRAFT_302595</name>
</gene>
<keyword evidence="2" id="KW-1185">Reference proteome</keyword>
<dbReference type="InterPro" id="IPR027417">
    <property type="entry name" value="P-loop_NTPase"/>
</dbReference>
<dbReference type="Proteomes" id="UP000275078">
    <property type="component" value="Unassembled WGS sequence"/>
</dbReference>
<dbReference type="STRING" id="1160509.A0A3N4IK00"/>